<dbReference type="PANTHER" id="PTHR47152">
    <property type="entry name" value="SLR2084 PROTEIN-RELATED"/>
    <property type="match status" value="1"/>
</dbReference>
<organism evidence="2 3">
    <name type="scientific">Pseudocalidococcus azoricus BACA0444</name>
    <dbReference type="NCBI Taxonomy" id="2918990"/>
    <lineage>
        <taxon>Bacteria</taxon>
        <taxon>Bacillati</taxon>
        <taxon>Cyanobacteriota</taxon>
        <taxon>Cyanophyceae</taxon>
        <taxon>Acaryochloridales</taxon>
        <taxon>Thermosynechococcaceae</taxon>
        <taxon>Pseudocalidococcus</taxon>
        <taxon>Pseudocalidococcus azoricus</taxon>
    </lineage>
</organism>
<keyword evidence="2" id="KW-0540">Nuclease</keyword>
<proteinExistence type="predicted"/>
<dbReference type="CDD" id="cd06260">
    <property type="entry name" value="DUF820-like"/>
    <property type="match status" value="1"/>
</dbReference>
<keyword evidence="3" id="KW-1185">Reference proteome</keyword>
<dbReference type="SUPFAM" id="SSF52980">
    <property type="entry name" value="Restriction endonuclease-like"/>
    <property type="match status" value="1"/>
</dbReference>
<dbReference type="PANTHER" id="PTHR47152:SF2">
    <property type="entry name" value="SLR2084 PROTEIN"/>
    <property type="match status" value="1"/>
</dbReference>
<comment type="caution">
    <text evidence="2">The sequence shown here is derived from an EMBL/GenBank/DDBJ whole genome shotgun (WGS) entry which is preliminary data.</text>
</comment>
<dbReference type="EMBL" id="JAVMIP010000005">
    <property type="protein sequence ID" value="MDS3860682.1"/>
    <property type="molecule type" value="Genomic_DNA"/>
</dbReference>
<dbReference type="GO" id="GO:0004519">
    <property type="term" value="F:endonuclease activity"/>
    <property type="evidence" value="ECO:0007669"/>
    <property type="project" value="UniProtKB-KW"/>
</dbReference>
<sequence length="254" mass="29261">MLASSSESLTYLLDATSAVLHHVSWETFEKLIEETGEDRKARFYYLDGDLEITAPRILPHVSWETFEKLIEETGEDRKARFYYLDGDLEIMPPLAVHEGSKCFLSSLIRTLCDELKINIRELGSMFLKTDNMSRGCEPDSCYYIQHEPVIRGKVNVDLRAGDPPPDLILEVDATSSSLPRLPIYASLGIPEVWRYDGKTLQYYLLEQGSYYHRVTSLIFPQIPAPVFVEFLQKRLEIGETQTLQEFRAWVKRNS</sequence>
<dbReference type="Gene3D" id="3.90.1570.10">
    <property type="entry name" value="tt1808, chain A"/>
    <property type="match status" value="1"/>
</dbReference>
<evidence type="ECO:0000313" key="2">
    <source>
        <dbReference type="EMBL" id="MDS3860682.1"/>
    </source>
</evidence>
<dbReference type="Pfam" id="PF05685">
    <property type="entry name" value="Uma2"/>
    <property type="match status" value="1"/>
</dbReference>
<evidence type="ECO:0000313" key="3">
    <source>
        <dbReference type="Proteomes" id="UP001268256"/>
    </source>
</evidence>
<dbReference type="InterPro" id="IPR008538">
    <property type="entry name" value="Uma2"/>
</dbReference>
<name>A0AAE4JZD2_9CYAN</name>
<feature type="domain" description="Putative restriction endonuclease" evidence="1">
    <location>
        <begin position="63"/>
        <end position="212"/>
    </location>
</feature>
<gene>
    <name evidence="2" type="ORF">RIF25_07635</name>
</gene>
<dbReference type="InterPro" id="IPR012296">
    <property type="entry name" value="Nuclease_put_TT1808"/>
</dbReference>
<dbReference type="Proteomes" id="UP001268256">
    <property type="component" value="Unassembled WGS sequence"/>
</dbReference>
<keyword evidence="2" id="KW-0378">Hydrolase</keyword>
<keyword evidence="2" id="KW-0255">Endonuclease</keyword>
<dbReference type="InterPro" id="IPR011335">
    <property type="entry name" value="Restrct_endonuc-II-like"/>
</dbReference>
<dbReference type="AlphaFoldDB" id="A0AAE4JZD2"/>
<accession>A0AAE4JZD2</accession>
<reference evidence="3" key="1">
    <citation type="submission" date="2023-07" db="EMBL/GenBank/DDBJ databases">
        <authorList>
            <person name="Luz R."/>
            <person name="Cordeiro R."/>
            <person name="Fonseca A."/>
            <person name="Goncalves V."/>
        </authorList>
    </citation>
    <scope>NUCLEOTIDE SEQUENCE [LARGE SCALE GENOMIC DNA]</scope>
    <source>
        <strain evidence="3">BACA0444</strain>
    </source>
</reference>
<protein>
    <submittedName>
        <fullName evidence="2">Uma2 family endonuclease</fullName>
    </submittedName>
</protein>
<evidence type="ECO:0000259" key="1">
    <source>
        <dbReference type="Pfam" id="PF05685"/>
    </source>
</evidence>
<dbReference type="RefSeq" id="WP_322877950.1">
    <property type="nucleotide sequence ID" value="NZ_JAVMIP010000005.1"/>
</dbReference>